<evidence type="ECO:0000256" key="4">
    <source>
        <dbReference type="ARBA" id="ARBA00022729"/>
    </source>
</evidence>
<evidence type="ECO:0000256" key="10">
    <source>
        <dbReference type="ARBA" id="ARBA00023180"/>
    </source>
</evidence>
<dbReference type="CDD" id="cd00063">
    <property type="entry name" value="FN3"/>
    <property type="match status" value="2"/>
</dbReference>
<feature type="compositionally biased region" description="Polar residues" evidence="16">
    <location>
        <begin position="1215"/>
        <end position="1226"/>
    </location>
</feature>
<evidence type="ECO:0000256" key="7">
    <source>
        <dbReference type="ARBA" id="ARBA00022989"/>
    </source>
</evidence>
<evidence type="ECO:0000256" key="1">
    <source>
        <dbReference type="ARBA" id="ARBA00004479"/>
    </source>
</evidence>
<accession>W5J2M9</accession>
<dbReference type="InterPro" id="IPR036116">
    <property type="entry name" value="FN3_sf"/>
</dbReference>
<dbReference type="GO" id="GO:0098609">
    <property type="term" value="P:cell-cell adhesion"/>
    <property type="evidence" value="ECO:0007669"/>
    <property type="project" value="TreeGrafter"/>
</dbReference>
<proteinExistence type="inferred from homology"/>
<feature type="domain" description="Fibronectin type-III" evidence="19">
    <location>
        <begin position="819"/>
        <end position="921"/>
    </location>
</feature>
<evidence type="ECO:0000256" key="12">
    <source>
        <dbReference type="ARBA" id="ARBA00037573"/>
    </source>
</evidence>
<evidence type="ECO:0000259" key="19">
    <source>
        <dbReference type="PROSITE" id="PS50853"/>
    </source>
</evidence>
<sequence>MIPTPESRQRKGTSTPEKGFARHAAHYLLQSSSSSSSMMMTMMMMVRAARGGAVANQHNAKSDLDGGAALDVVVVVKSDFIHQTPDRRPLLALKSRVALAGCTTTVCPCTTVPSSNGRPVAWTTGTPDLRRLTEPDDNCDNAGATAKSNLSSPAPRMLWKILHHFARHSTTGRQAASSCWRRSGGGGFAICSQEETNTIDTDPATQRAMCSVNDRLTTNTTERSSSCRRPHHQQRHTSSTGVRRIGKGPSGDGGGGQPLTWLVCLCLALFHSVTCLPAQSYPQSSSATAHHTHHHSQHHPHQAPPYLASGSSGGGGVDDHQQQHPHNHHHSAGASAAAGQSSSSYGGSSRSSGSSAGSSSGSSIGLHMIRSPESTIAPADDEVLFECELNLLPERLDWRFRPQGASGARKDYVYIGKNQTGYNVSVVDDRFKLRVLVSERTIGEYQCVAWFGASALASIPARLTLATIGLEQDTTSSSSSSGLSTGSGSGRYDRVPSTMMRRVLPTIPQQHYKVYPGNSIIVDCGEIISNPPPIWSYYKDGMTIYPNVTQIQTGRRLILPNLTQRDSGTYWCSAVNSITGSEVVLPQKTTIQVDYVARSAPRALSLPLNVSVIPGDTALLECPGVGNPVPVASWTRVNGIPLNSRARVQDYGLQITNVHPEDDGVYVCRLQNGIEPALVHSIRLTVLEQPRIIAPPRSTLTNESDSLELECVARGSPRPEIYWMINGDYAKWDALIRTNGSRMIIQSVEKRHAGIVQCFARNEVGEASEGNLLQVNPKQIPGGIGSVPLGSVPSGARVGGDHAAKRKGGKKHKHLVMIPPSRPNITRLSDESVMIRWSVPSTDGLPIQFFKVQYRMLGDPTKNIARTQWMTENEDIPPYTRSYEVNNLKSDHLYRFRIVAVYSNNDNKEGAASGKFHLQRGSQLGLTKNHLLAPTLTRIEPVSQQAVVLHWQFPLHLPHPIDGFYAYYRAATTAGEYSKATVDSSTARHFKIDHLEPGTAYEFKLQSFTASAASDFSAILTGRTLKPPTPPPTVPSVIAASEGADRAEEFPKYMLVTGGIVFLFLLFSLVICCCMGRRKKRGHGSDDIDAKVHIPVDQNGFASGGVGGVSNGGGRVLHKSTRVNGMNGRMNITPNPLAQDGDKNRTVIELRFLPNTLIEGGVPEQRETGSLPMATTATTAVASSTTASGGWRRKKPTAAATSKAASTHKTPTSKDGVTTDGSNNDEATGDNDNHDNDIDDNHDDSNDGGNGTVQATNNNNLQSIPNQQQQQQQQHHHHIPASHNLPPLPLHPGGAATAATAAMNSCGIPQQQQQQQQQYPEHLMLISLPHRRTLERGVRTAVSNGGGSNSSSGGGGGEQKMHHDGSDTTGGVVMGPARNSSIRRTRRGSGSVPGSPRIGRGPSSEFLQQQQQQPGGVTVARSPMPIRAAGGGVKRGARLGRAENMSSGSLNSIEV</sequence>
<dbReference type="SMART" id="SM00060">
    <property type="entry name" value="FN3"/>
    <property type="match status" value="2"/>
</dbReference>
<gene>
    <name evidence="20" type="ORF">AND_010396</name>
</gene>
<dbReference type="VEuPathDB" id="VectorBase:ADAC010396"/>
<comment type="function">
    <text evidence="12">Mediates response to the active Hedgehog (Hh) protein signal in embryos, functioning upstream or at the level of patched (ptc).</text>
</comment>
<keyword evidence="4" id="KW-0732">Signal</keyword>
<evidence type="ECO:0000256" key="3">
    <source>
        <dbReference type="ARBA" id="ARBA00022692"/>
    </source>
</evidence>
<evidence type="ECO:0000259" key="18">
    <source>
        <dbReference type="PROSITE" id="PS50835"/>
    </source>
</evidence>
<comment type="subcellular location">
    <subcellularLocation>
        <location evidence="1">Membrane</location>
        <topology evidence="1">Single-pass type I membrane protein</topology>
    </subcellularLocation>
</comment>
<feature type="compositionally biased region" description="Gly residues" evidence="16">
    <location>
        <begin position="1344"/>
        <end position="1358"/>
    </location>
</feature>
<reference evidence="20 22" key="1">
    <citation type="journal article" date="2010" name="BMC Genomics">
        <title>Combination of measures distinguishes pre-miRNAs from other stem-loops in the genome of the newly sequenced Anopheles darlingi.</title>
        <authorList>
            <person name="Mendes N.D."/>
            <person name="Freitas A.T."/>
            <person name="Vasconcelos A.T."/>
            <person name="Sagot M.F."/>
        </authorList>
    </citation>
    <scope>NUCLEOTIDE SEQUENCE</scope>
</reference>
<feature type="region of interest" description="Disordered" evidence="16">
    <location>
        <begin position="280"/>
        <end position="365"/>
    </location>
</feature>
<evidence type="ECO:0000256" key="9">
    <source>
        <dbReference type="ARBA" id="ARBA00023157"/>
    </source>
</evidence>
<dbReference type="SMART" id="SM00408">
    <property type="entry name" value="IGc2"/>
    <property type="match status" value="3"/>
</dbReference>
<dbReference type="InterPro" id="IPR003598">
    <property type="entry name" value="Ig_sub2"/>
</dbReference>
<dbReference type="GO" id="GO:0016020">
    <property type="term" value="C:membrane"/>
    <property type="evidence" value="ECO:0007669"/>
    <property type="project" value="UniProtKB-SubCell"/>
</dbReference>
<dbReference type="VEuPathDB" id="VectorBase:ADAR2_004215"/>
<evidence type="ECO:0000313" key="20">
    <source>
        <dbReference type="EMBL" id="ETN58011.1"/>
    </source>
</evidence>
<keyword evidence="22" id="KW-1185">Reference proteome</keyword>
<feature type="compositionally biased region" description="Polar residues" evidence="16">
    <location>
        <begin position="1444"/>
        <end position="1455"/>
    </location>
</feature>
<dbReference type="Pfam" id="PF13927">
    <property type="entry name" value="Ig_3"/>
    <property type="match status" value="3"/>
</dbReference>
<feature type="region of interest" description="Disordered" evidence="16">
    <location>
        <begin position="1"/>
        <end position="20"/>
    </location>
</feature>
<dbReference type="eggNOG" id="ENOG502QSGM">
    <property type="taxonomic scope" value="Eukaryota"/>
</dbReference>
<dbReference type="InterPro" id="IPR003961">
    <property type="entry name" value="FN3_dom"/>
</dbReference>
<feature type="compositionally biased region" description="Low complexity" evidence="16">
    <location>
        <begin position="332"/>
        <end position="363"/>
    </location>
</feature>
<dbReference type="PANTHER" id="PTHR44170:SF33">
    <property type="entry name" value="BROTHER OF IHOG, ISOFORM G-RELATED"/>
    <property type="match status" value="1"/>
</dbReference>
<evidence type="ECO:0000256" key="13">
    <source>
        <dbReference type="ARBA" id="ARBA00038144"/>
    </source>
</evidence>
<dbReference type="PROSITE" id="PS50853">
    <property type="entry name" value="FN3"/>
    <property type="match status" value="2"/>
</dbReference>
<dbReference type="FunCoup" id="W5J2M9">
    <property type="interactions" value="55"/>
</dbReference>
<keyword evidence="10" id="KW-0325">Glycoprotein</keyword>
<evidence type="ECO:0000256" key="8">
    <source>
        <dbReference type="ARBA" id="ARBA00023136"/>
    </source>
</evidence>
<dbReference type="InterPro" id="IPR003599">
    <property type="entry name" value="Ig_sub"/>
</dbReference>
<comment type="similarity">
    <text evidence="13">Belongs to the immunoglobulin superfamily. IHOG family.</text>
</comment>
<evidence type="ECO:0000256" key="2">
    <source>
        <dbReference type="ARBA" id="ARBA00022674"/>
    </source>
</evidence>
<feature type="region of interest" description="Disordered" evidence="16">
    <location>
        <begin position="1161"/>
        <end position="1300"/>
    </location>
</feature>
<evidence type="ECO:0000313" key="21">
    <source>
        <dbReference type="EnsemblMetazoa" id="ADAC010396-PA"/>
    </source>
</evidence>
<feature type="domain" description="Ig-like" evidence="18">
    <location>
        <begin position="496"/>
        <end position="592"/>
    </location>
</feature>
<feature type="domain" description="Ig-like" evidence="18">
    <location>
        <begin position="601"/>
        <end position="685"/>
    </location>
</feature>
<feature type="compositionally biased region" description="Basic residues" evidence="16">
    <location>
        <begin position="226"/>
        <end position="235"/>
    </location>
</feature>
<dbReference type="InterPro" id="IPR036179">
    <property type="entry name" value="Ig-like_dom_sf"/>
</dbReference>
<dbReference type="PROSITE" id="PS50835">
    <property type="entry name" value="IG_LIKE"/>
    <property type="match status" value="3"/>
</dbReference>
<keyword evidence="3 17" id="KW-0812">Transmembrane</keyword>
<dbReference type="PANTHER" id="PTHR44170">
    <property type="entry name" value="PROTEIN SIDEKICK"/>
    <property type="match status" value="1"/>
</dbReference>
<reference evidence="21" key="4">
    <citation type="submission" date="2015-06" db="UniProtKB">
        <authorList>
            <consortium name="EnsemblMetazoa"/>
        </authorList>
    </citation>
    <scope>IDENTIFICATION</scope>
</reference>
<dbReference type="EnsemblMetazoa" id="ADAC010396-RA">
    <property type="protein sequence ID" value="ADAC010396-PA"/>
    <property type="gene ID" value="ADAC010396"/>
</dbReference>
<keyword evidence="9" id="KW-1015">Disulfide bond</keyword>
<organism evidence="20">
    <name type="scientific">Anopheles darlingi</name>
    <name type="common">Mosquito</name>
    <dbReference type="NCBI Taxonomy" id="43151"/>
    <lineage>
        <taxon>Eukaryota</taxon>
        <taxon>Metazoa</taxon>
        <taxon>Ecdysozoa</taxon>
        <taxon>Arthropoda</taxon>
        <taxon>Hexapoda</taxon>
        <taxon>Insecta</taxon>
        <taxon>Pterygota</taxon>
        <taxon>Neoptera</taxon>
        <taxon>Endopterygota</taxon>
        <taxon>Diptera</taxon>
        <taxon>Nematocera</taxon>
        <taxon>Culicoidea</taxon>
        <taxon>Culicidae</taxon>
        <taxon>Anophelinae</taxon>
        <taxon>Anopheles</taxon>
    </lineage>
</organism>
<comment type="subunit">
    <text evidence="14">Homodimer. Heterotetramer; 2 iHog chains bind 2 hh chains when facilitated by heparin, heparin is required to promote high-affinity interactions between hh and iHog.</text>
</comment>
<dbReference type="InterPro" id="IPR007110">
    <property type="entry name" value="Ig-like_dom"/>
</dbReference>
<dbReference type="SUPFAM" id="SSF49265">
    <property type="entry name" value="Fibronectin type III"/>
    <property type="match status" value="1"/>
</dbReference>
<reference evidence="20" key="2">
    <citation type="submission" date="2010-05" db="EMBL/GenBank/DDBJ databases">
        <authorList>
            <person name="Almeida L.G."/>
            <person name="Nicolas M.F."/>
            <person name="Souza R.C."/>
            <person name="Vasconcelos A.T.R."/>
        </authorList>
    </citation>
    <scope>NUCLEOTIDE SEQUENCE</scope>
</reference>
<dbReference type="Pfam" id="PF00041">
    <property type="entry name" value="fn3"/>
    <property type="match status" value="2"/>
</dbReference>
<dbReference type="CDD" id="cd00096">
    <property type="entry name" value="Ig"/>
    <property type="match status" value="1"/>
</dbReference>
<dbReference type="SMART" id="SM00409">
    <property type="entry name" value="IG"/>
    <property type="match status" value="4"/>
</dbReference>
<dbReference type="HOGENOM" id="CLU_004633_1_0_1"/>
<dbReference type="EMBL" id="ADMH02002181">
    <property type="protein sequence ID" value="ETN58011.1"/>
    <property type="molecule type" value="Genomic_DNA"/>
</dbReference>
<dbReference type="Proteomes" id="UP000000673">
    <property type="component" value="Unassembled WGS sequence"/>
</dbReference>
<feature type="compositionally biased region" description="Polar residues" evidence="16">
    <location>
        <begin position="1252"/>
        <end position="1266"/>
    </location>
</feature>
<feature type="domain" description="Ig-like" evidence="18">
    <location>
        <begin position="690"/>
        <end position="776"/>
    </location>
</feature>
<name>W5J2M9_ANODA</name>
<keyword evidence="7 17" id="KW-1133">Transmembrane helix</keyword>
<keyword evidence="6" id="KW-0654">Proteoglycan</keyword>
<dbReference type="OMA" id="CCHIIEL"/>
<feature type="transmembrane region" description="Helical" evidence="17">
    <location>
        <begin position="1053"/>
        <end position="1075"/>
    </location>
</feature>
<feature type="compositionally biased region" description="Low complexity" evidence="16">
    <location>
        <begin position="1197"/>
        <end position="1214"/>
    </location>
</feature>
<feature type="compositionally biased region" description="Low complexity" evidence="16">
    <location>
        <begin position="1174"/>
        <end position="1188"/>
    </location>
</feature>
<feature type="compositionally biased region" description="Basic residues" evidence="16">
    <location>
        <begin position="290"/>
        <end position="301"/>
    </location>
</feature>
<feature type="region of interest" description="Disordered" evidence="16">
    <location>
        <begin position="218"/>
        <end position="253"/>
    </location>
</feature>
<evidence type="ECO:0000256" key="17">
    <source>
        <dbReference type="SAM" id="Phobius"/>
    </source>
</evidence>
<dbReference type="Gene3D" id="2.60.40.10">
    <property type="entry name" value="Immunoglobulins"/>
    <property type="match status" value="5"/>
</dbReference>
<keyword evidence="2" id="KW-0358">Heparin-binding</keyword>
<protein>
    <recommendedName>
        <fullName evidence="15">Interference hedgehog</fullName>
    </recommendedName>
</protein>
<dbReference type="InterPro" id="IPR013783">
    <property type="entry name" value="Ig-like_fold"/>
</dbReference>
<feature type="domain" description="Fibronectin type-III" evidence="19">
    <location>
        <begin position="933"/>
        <end position="1027"/>
    </location>
</feature>
<evidence type="ECO:0000256" key="14">
    <source>
        <dbReference type="ARBA" id="ARBA00038530"/>
    </source>
</evidence>
<evidence type="ECO:0000256" key="11">
    <source>
        <dbReference type="ARBA" id="ARBA00023319"/>
    </source>
</evidence>
<keyword evidence="5" id="KW-0677">Repeat</keyword>
<feature type="region of interest" description="Disordered" evidence="16">
    <location>
        <begin position="1340"/>
        <end position="1455"/>
    </location>
</feature>
<evidence type="ECO:0000256" key="5">
    <source>
        <dbReference type="ARBA" id="ARBA00022737"/>
    </source>
</evidence>
<evidence type="ECO:0000256" key="6">
    <source>
        <dbReference type="ARBA" id="ARBA00022974"/>
    </source>
</evidence>
<keyword evidence="11" id="KW-0393">Immunoglobulin domain</keyword>
<feature type="compositionally biased region" description="Low complexity" evidence="16">
    <location>
        <begin position="1281"/>
        <end position="1300"/>
    </location>
</feature>
<evidence type="ECO:0000256" key="16">
    <source>
        <dbReference type="SAM" id="MobiDB-lite"/>
    </source>
</evidence>
<evidence type="ECO:0000256" key="15">
    <source>
        <dbReference type="ARBA" id="ARBA00041099"/>
    </source>
</evidence>
<reference evidence="20" key="3">
    <citation type="journal article" date="2013" name="Nucleic Acids Res.">
        <title>The genome of Anopheles darlingi, the main neotropical malaria vector.</title>
        <authorList>
            <person name="Marinotti O."/>
            <person name="Cerqueira G.C."/>
            <person name="de Almeida L.G."/>
            <person name="Ferro M.I."/>
            <person name="Loreto E.L."/>
            <person name="Zaha A."/>
            <person name="Teixeira S.M."/>
            <person name="Wespiser A.R."/>
            <person name="Almeida E Silva A."/>
            <person name="Schlindwein A.D."/>
            <person name="Pacheco A.C."/>
            <person name="Silva A.L."/>
            <person name="Graveley B.R."/>
            <person name="Walenz B.P."/>
            <person name="Lima Bde A."/>
            <person name="Ribeiro C.A."/>
            <person name="Nunes-Silva C.G."/>
            <person name="de Carvalho C.R."/>
            <person name="Soares C.M."/>
            <person name="de Menezes C.B."/>
            <person name="Matiolli C."/>
            <person name="Caffrey D."/>
            <person name="Araujo D.A."/>
            <person name="de Oliveira D.M."/>
            <person name="Golenbock D."/>
            <person name="Grisard E.C."/>
            <person name="Fantinatti-Garboggini F."/>
            <person name="de Carvalho F.M."/>
            <person name="Barcellos F.G."/>
            <person name="Prosdocimi F."/>
            <person name="May G."/>
            <person name="Azevedo Junior G.M."/>
            <person name="Guimaraes G.M."/>
            <person name="Goldman G.H."/>
            <person name="Padilha I.Q."/>
            <person name="Batista Jda S."/>
            <person name="Ferro J.A."/>
            <person name="Ribeiro J.M."/>
            <person name="Fietto J.L."/>
            <person name="Dabbas K.M."/>
            <person name="Cerdeira L."/>
            <person name="Agnez-Lima L.F."/>
            <person name="Brocchi M."/>
            <person name="de Carvalho M.O."/>
            <person name="Teixeira Mde M."/>
            <person name="Diniz Maia Mde M."/>
            <person name="Goldman M.H."/>
            <person name="Cruz Schneider M.P."/>
            <person name="Felipe M.S."/>
            <person name="Hungria M."/>
            <person name="Nicolas M.F."/>
            <person name="Pereira M."/>
            <person name="Montes M.A."/>
            <person name="Cantao M.E."/>
            <person name="Vincentz M."/>
            <person name="Rafael M.S."/>
            <person name="Silverman N."/>
            <person name="Stoco P.H."/>
            <person name="Souza R.C."/>
            <person name="Vicentini R."/>
            <person name="Gazzinelli R.T."/>
            <person name="Neves Rde O."/>
            <person name="Silva R."/>
            <person name="Astolfi-Filho S."/>
            <person name="Maciel T.E."/>
            <person name="Urmenyi T.P."/>
            <person name="Tadei W.P."/>
            <person name="Camargo E.P."/>
            <person name="de Vasconcelos A.T."/>
        </authorList>
    </citation>
    <scope>NUCLEOTIDE SEQUENCE</scope>
</reference>
<evidence type="ECO:0000313" key="22">
    <source>
        <dbReference type="Proteomes" id="UP000000673"/>
    </source>
</evidence>
<dbReference type="STRING" id="43151.W5J2M9"/>
<dbReference type="SUPFAM" id="SSF48726">
    <property type="entry name" value="Immunoglobulin"/>
    <property type="match status" value="3"/>
</dbReference>
<keyword evidence="8 17" id="KW-0472">Membrane</keyword>